<sequence length="419" mass="46741">MPADGTALERLELSSLLMPSDRLFQVYDDGESPSQHTKEAALAAHAVASLITDPQRCRSLYALSLEGNDFGHRGVRIIVSAFIGSGCRDDGTISAGPQSSLAKLQQDPFYQTVFHAKSRRPNRSLTHLGLSGNVERGWRSVDPEKEIERLVAIKRRYAPIPSQDIEVVVSFLHHRARQQRLQGNAVIDDEAPIEVTRHLATLGVTMDEWQAEFQEAFEIGSGLNRTNWQDLLVEHLRENSLENEQCRSSAFFVLTAARTLGCRAKRQTDAPPTNASEVSAAAAGFPRFLDLPPELRLHVLRQLDNNASLSARQFSHVISFACDPSTIGYGRYEYSWSHILDGGLDSVGNREGRSSATLPARPWSWAECFALRAPPRDWEADLLDADHFFRHKHRGTSKSEDRDASAHAFLESTLTHRPE</sequence>
<proteinExistence type="predicted"/>
<evidence type="ECO:0000313" key="2">
    <source>
        <dbReference type="EMBL" id="TKY85148.1"/>
    </source>
</evidence>
<dbReference type="KEGG" id="sgra:EX895_006228"/>
<evidence type="ECO:0000256" key="1">
    <source>
        <dbReference type="SAM" id="MobiDB-lite"/>
    </source>
</evidence>
<dbReference type="Proteomes" id="UP000306050">
    <property type="component" value="Chromosome SGRAM_8"/>
</dbReference>
<evidence type="ECO:0000313" key="3">
    <source>
        <dbReference type="Proteomes" id="UP000306050"/>
    </source>
</evidence>
<feature type="region of interest" description="Disordered" evidence="1">
    <location>
        <begin position="394"/>
        <end position="419"/>
    </location>
</feature>
<dbReference type="EMBL" id="SRRM01000021">
    <property type="protein sequence ID" value="TKY85148.1"/>
    <property type="molecule type" value="Genomic_DNA"/>
</dbReference>
<keyword evidence="3" id="KW-1185">Reference proteome</keyword>
<dbReference type="GeneID" id="40729123"/>
<organism evidence="2 3">
    <name type="scientific">Sporisorium graminicola</name>
    <dbReference type="NCBI Taxonomy" id="280036"/>
    <lineage>
        <taxon>Eukaryota</taxon>
        <taxon>Fungi</taxon>
        <taxon>Dikarya</taxon>
        <taxon>Basidiomycota</taxon>
        <taxon>Ustilaginomycotina</taxon>
        <taxon>Ustilaginomycetes</taxon>
        <taxon>Ustilaginales</taxon>
        <taxon>Ustilaginaceae</taxon>
        <taxon>Sporisorium</taxon>
    </lineage>
</organism>
<reference evidence="2 3" key="1">
    <citation type="submission" date="2019-05" db="EMBL/GenBank/DDBJ databases">
        <title>Sporisorium graminicola CBS 10092 draft sequencing and annotation.</title>
        <authorList>
            <person name="Solano-Gonzalez S."/>
            <person name="Caddick M.X."/>
            <person name="Darby A."/>
        </authorList>
    </citation>
    <scope>NUCLEOTIDE SEQUENCE [LARGE SCALE GENOMIC DNA]</scope>
    <source>
        <strain evidence="2 3">CBS 10092</strain>
    </source>
</reference>
<dbReference type="OrthoDB" id="120976at2759"/>
<dbReference type="AlphaFoldDB" id="A0A4U7KPR4"/>
<protein>
    <submittedName>
        <fullName evidence="2">Uncharacterized protein</fullName>
    </submittedName>
</protein>
<name>A0A4U7KPR4_9BASI</name>
<accession>A0A4U7KPR4</accession>
<gene>
    <name evidence="2" type="ORF">EX895_006228</name>
</gene>
<dbReference type="RefSeq" id="XP_029737133.1">
    <property type="nucleotide sequence ID" value="XM_029886820.1"/>
</dbReference>
<comment type="caution">
    <text evidence="2">The sequence shown here is derived from an EMBL/GenBank/DDBJ whole genome shotgun (WGS) entry which is preliminary data.</text>
</comment>